<dbReference type="InterPro" id="IPR016024">
    <property type="entry name" value="ARM-type_fold"/>
</dbReference>
<evidence type="ECO:0000313" key="1">
    <source>
        <dbReference type="EMBL" id="MCM2392780.1"/>
    </source>
</evidence>
<evidence type="ECO:0000313" key="2">
    <source>
        <dbReference type="Proteomes" id="UP001431429"/>
    </source>
</evidence>
<evidence type="ECO:0008006" key="3">
    <source>
        <dbReference type="Google" id="ProtNLM"/>
    </source>
</evidence>
<organism evidence="1 2">
    <name type="scientific">Streptomyces albipurpureus</name>
    <dbReference type="NCBI Taxonomy" id="2897419"/>
    <lineage>
        <taxon>Bacteria</taxon>
        <taxon>Bacillati</taxon>
        <taxon>Actinomycetota</taxon>
        <taxon>Actinomycetes</taxon>
        <taxon>Kitasatosporales</taxon>
        <taxon>Streptomycetaceae</taxon>
        <taxon>Streptomyces</taxon>
    </lineage>
</organism>
<proteinExistence type="predicted"/>
<dbReference type="SUPFAM" id="SSF48371">
    <property type="entry name" value="ARM repeat"/>
    <property type="match status" value="1"/>
</dbReference>
<keyword evidence="2" id="KW-1185">Reference proteome</keyword>
<dbReference type="Proteomes" id="UP001431429">
    <property type="component" value="Unassembled WGS sequence"/>
</dbReference>
<comment type="caution">
    <text evidence="1">The sequence shown here is derived from an EMBL/GenBank/DDBJ whole genome shotgun (WGS) entry which is preliminary data.</text>
</comment>
<dbReference type="RefSeq" id="WP_250923102.1">
    <property type="nucleotide sequence ID" value="NZ_JAMQAW010000046.1"/>
</dbReference>
<accession>A0ABT0UXE2</accession>
<sequence>MDLERVFADLDGVPWAALGHAYGEAEDLPDLLRALAGDEEQATDAFDQLWASILHQGTVYGATAAAVPYLARLAAADVRPAEMLALLGGIADSEDEFGLPAPGACRAAVVTQLPLILGLLDSVADDVRRLAVWTAGRSGCASALPALRNRWMGQLEKQPTVRAELLAALAHLDPQGSEEDIRSGLAASEPAELRVSAVMATADAGLPFLPIHRDTLVSLLPAAAHVAGRSDQERTEPLRHVVDVLLRRDTDADRAAAYRLLEAALLLVEPDAREEALWAAEHACVISRGAPARLAPALVPLLADPSFTRVASLLPILDKLGAHAAPAAPELAALVAAEGDLADRALAVLARIAPEQAAPLLARDLDHRSRTLAALTDTRGQQRRLRLPYAPELLNAIRIRLTTLVGAEEVKDHEPAELTQLLLDWGPRSAAALPELANALKRFPLVIPAALAAICPPENREATADLLRQAAGSDEVEGRCAAAEALWRLTGATGPLVDALSAALRQGAPAEHLPIAAGQLGEAGAELVPDLRSALTPQGRRRTVQEMNADIQIAVALWRVTQEAAEAVKVLGGVLAEAADGMWTDKPRTNAARAAAEIGPHAKALTPALEALLADPVLAPGAVLALRAVGSAVEQGRASDLLLTSAELDAAPAAALDALKALGTQARTPAVIRRLTVLAEGDLRVVASGLDSEIVRSDERLRAAARELLAS</sequence>
<protein>
    <recommendedName>
        <fullName evidence="3">PBS lyase</fullName>
    </recommendedName>
</protein>
<dbReference type="EMBL" id="JAMQAW010000046">
    <property type="protein sequence ID" value="MCM2392780.1"/>
    <property type="molecule type" value="Genomic_DNA"/>
</dbReference>
<reference evidence="1" key="1">
    <citation type="submission" date="2022-06" db="EMBL/GenBank/DDBJ databases">
        <title>Genome public.</title>
        <authorList>
            <person name="Sun Q."/>
        </authorList>
    </citation>
    <scope>NUCLEOTIDE SEQUENCE</scope>
    <source>
        <strain evidence="1">CWNU-1</strain>
    </source>
</reference>
<name>A0ABT0UXE2_9ACTN</name>
<gene>
    <name evidence="1" type="ORF">NBG84_31595</name>
</gene>